<dbReference type="AlphaFoldDB" id="A0A7L0KJS5"/>
<dbReference type="Proteomes" id="UP000537522">
    <property type="component" value="Unassembled WGS sequence"/>
</dbReference>
<protein>
    <submittedName>
        <fullName evidence="4">AVID protein</fullName>
    </submittedName>
</protein>
<dbReference type="Gene3D" id="2.40.128.30">
    <property type="entry name" value="Avidin-like"/>
    <property type="match status" value="1"/>
</dbReference>
<dbReference type="EMBL" id="VXAL01030799">
    <property type="protein sequence ID" value="NXK57284.1"/>
    <property type="molecule type" value="Genomic_DNA"/>
</dbReference>
<dbReference type="SUPFAM" id="SSF50876">
    <property type="entry name" value="Avidin/streptavidin"/>
    <property type="match status" value="1"/>
</dbReference>
<sequence>CDLQGLWRNELGSNMTLLALDAAGTFSGSYHTAVAATDKQMLVSPLQGTQ</sequence>
<dbReference type="PANTHER" id="PTHR34399:SF3">
    <property type="entry name" value="AVID PROTEIN-RELATED"/>
    <property type="match status" value="1"/>
</dbReference>
<evidence type="ECO:0000313" key="4">
    <source>
        <dbReference type="EMBL" id="NXK57284.1"/>
    </source>
</evidence>
<organism evidence="4 5">
    <name type="scientific">Chauna torquata</name>
    <name type="common">Southern screamer</name>
    <dbReference type="NCBI Taxonomy" id="30388"/>
    <lineage>
        <taxon>Eukaryota</taxon>
        <taxon>Metazoa</taxon>
        <taxon>Chordata</taxon>
        <taxon>Craniata</taxon>
        <taxon>Vertebrata</taxon>
        <taxon>Euteleostomi</taxon>
        <taxon>Archelosauria</taxon>
        <taxon>Archosauria</taxon>
        <taxon>Dinosauria</taxon>
        <taxon>Saurischia</taxon>
        <taxon>Theropoda</taxon>
        <taxon>Coelurosauria</taxon>
        <taxon>Aves</taxon>
        <taxon>Neognathae</taxon>
        <taxon>Galloanserae</taxon>
        <taxon>Anseriformes</taxon>
        <taxon>Anhimidae</taxon>
        <taxon>Chauna</taxon>
    </lineage>
</organism>
<feature type="non-terminal residue" evidence="4">
    <location>
        <position position="50"/>
    </location>
</feature>
<accession>A0A7L0KJS5</accession>
<dbReference type="PROSITE" id="PS51326">
    <property type="entry name" value="AVIDIN_2"/>
    <property type="match status" value="1"/>
</dbReference>
<comment type="subcellular location">
    <subcellularLocation>
        <location evidence="1">Secreted</location>
    </subcellularLocation>
</comment>
<comment type="caution">
    <text evidence="4">The sequence shown here is derived from an EMBL/GenBank/DDBJ whole genome shotgun (WGS) entry which is preliminary data.</text>
</comment>
<keyword evidence="5" id="KW-1185">Reference proteome</keyword>
<evidence type="ECO:0000256" key="3">
    <source>
        <dbReference type="ARBA" id="ARBA00022729"/>
    </source>
</evidence>
<dbReference type="GO" id="GO:0009374">
    <property type="term" value="F:biotin binding"/>
    <property type="evidence" value="ECO:0007669"/>
    <property type="project" value="InterPro"/>
</dbReference>
<evidence type="ECO:0000256" key="1">
    <source>
        <dbReference type="ARBA" id="ARBA00004613"/>
    </source>
</evidence>
<name>A0A7L0KJS5_CHATO</name>
<evidence type="ECO:0000256" key="2">
    <source>
        <dbReference type="ARBA" id="ARBA00022525"/>
    </source>
</evidence>
<dbReference type="InterPro" id="IPR036896">
    <property type="entry name" value="Avidin-like_sf"/>
</dbReference>
<gene>
    <name evidence="4" type="primary">Avd_1</name>
    <name evidence="4" type="ORF">CHATOR_R14980</name>
</gene>
<dbReference type="InterPro" id="IPR051764">
    <property type="entry name" value="Avidin/Streptavidin-rel"/>
</dbReference>
<dbReference type="Pfam" id="PF01382">
    <property type="entry name" value="Avidin"/>
    <property type="match status" value="1"/>
</dbReference>
<dbReference type="GO" id="GO:0005576">
    <property type="term" value="C:extracellular region"/>
    <property type="evidence" value="ECO:0007669"/>
    <property type="project" value="UniProtKB-SubCell"/>
</dbReference>
<evidence type="ECO:0000313" key="5">
    <source>
        <dbReference type="Proteomes" id="UP000537522"/>
    </source>
</evidence>
<feature type="non-terminal residue" evidence="4">
    <location>
        <position position="1"/>
    </location>
</feature>
<dbReference type="InterPro" id="IPR005468">
    <property type="entry name" value="Avidin/str"/>
</dbReference>
<reference evidence="4 5" key="1">
    <citation type="submission" date="2019-09" db="EMBL/GenBank/DDBJ databases">
        <title>Bird 10,000 Genomes (B10K) Project - Family phase.</title>
        <authorList>
            <person name="Zhang G."/>
        </authorList>
    </citation>
    <scope>NUCLEOTIDE SEQUENCE [LARGE SCALE GENOMIC DNA]</scope>
    <source>
        <strain evidence="4">B10K-DU-011-36</strain>
        <tissue evidence="4">Muscle</tissue>
    </source>
</reference>
<keyword evidence="2" id="KW-0964">Secreted</keyword>
<dbReference type="PANTHER" id="PTHR34399">
    <property type="entry name" value="AVIDIN-RELATED"/>
    <property type="match status" value="1"/>
</dbReference>
<proteinExistence type="predicted"/>
<keyword evidence="3" id="KW-0732">Signal</keyword>